<feature type="compositionally biased region" description="Acidic residues" evidence="1">
    <location>
        <begin position="113"/>
        <end position="122"/>
    </location>
</feature>
<accession>A0A6A5TFR3</accession>
<evidence type="ECO:0000313" key="3">
    <source>
        <dbReference type="Proteomes" id="UP000800035"/>
    </source>
</evidence>
<dbReference type="AlphaFoldDB" id="A0A6A5TFR3"/>
<protein>
    <submittedName>
        <fullName evidence="2">Uncharacterized protein</fullName>
    </submittedName>
</protein>
<name>A0A6A5TFR3_9PLEO</name>
<evidence type="ECO:0000313" key="2">
    <source>
        <dbReference type="EMBL" id="KAF1951030.1"/>
    </source>
</evidence>
<organism evidence="2 3">
    <name type="scientific">Byssothecium circinans</name>
    <dbReference type="NCBI Taxonomy" id="147558"/>
    <lineage>
        <taxon>Eukaryota</taxon>
        <taxon>Fungi</taxon>
        <taxon>Dikarya</taxon>
        <taxon>Ascomycota</taxon>
        <taxon>Pezizomycotina</taxon>
        <taxon>Dothideomycetes</taxon>
        <taxon>Pleosporomycetidae</taxon>
        <taxon>Pleosporales</taxon>
        <taxon>Massarineae</taxon>
        <taxon>Massarinaceae</taxon>
        <taxon>Byssothecium</taxon>
    </lineage>
</organism>
<dbReference type="Proteomes" id="UP000800035">
    <property type="component" value="Unassembled WGS sequence"/>
</dbReference>
<keyword evidence="3" id="KW-1185">Reference proteome</keyword>
<dbReference type="EMBL" id="ML977020">
    <property type="protein sequence ID" value="KAF1951030.1"/>
    <property type="molecule type" value="Genomic_DNA"/>
</dbReference>
<feature type="region of interest" description="Disordered" evidence="1">
    <location>
        <begin position="66"/>
        <end position="122"/>
    </location>
</feature>
<sequence>MCHTPHATYRLCHHSIPCNRLTRCTWALKHPDVPRCPYHKALPVYLVPGLCLGCEDEENELERQWEKELREIEEMEEDEDEEGWEDEDESGRGSGSEDESEDDFEKMWADYVGVDDESDSWD</sequence>
<reference evidence="2" key="1">
    <citation type="journal article" date="2020" name="Stud. Mycol.">
        <title>101 Dothideomycetes genomes: a test case for predicting lifestyles and emergence of pathogens.</title>
        <authorList>
            <person name="Haridas S."/>
            <person name="Albert R."/>
            <person name="Binder M."/>
            <person name="Bloem J."/>
            <person name="Labutti K."/>
            <person name="Salamov A."/>
            <person name="Andreopoulos B."/>
            <person name="Baker S."/>
            <person name="Barry K."/>
            <person name="Bills G."/>
            <person name="Bluhm B."/>
            <person name="Cannon C."/>
            <person name="Castanera R."/>
            <person name="Culley D."/>
            <person name="Daum C."/>
            <person name="Ezra D."/>
            <person name="Gonzalez J."/>
            <person name="Henrissat B."/>
            <person name="Kuo A."/>
            <person name="Liang C."/>
            <person name="Lipzen A."/>
            <person name="Lutzoni F."/>
            <person name="Magnuson J."/>
            <person name="Mondo S."/>
            <person name="Nolan M."/>
            <person name="Ohm R."/>
            <person name="Pangilinan J."/>
            <person name="Park H.-J."/>
            <person name="Ramirez L."/>
            <person name="Alfaro M."/>
            <person name="Sun H."/>
            <person name="Tritt A."/>
            <person name="Yoshinaga Y."/>
            <person name="Zwiers L.-H."/>
            <person name="Turgeon B."/>
            <person name="Goodwin S."/>
            <person name="Spatafora J."/>
            <person name="Crous P."/>
            <person name="Grigoriev I."/>
        </authorList>
    </citation>
    <scope>NUCLEOTIDE SEQUENCE</scope>
    <source>
        <strain evidence="2">CBS 675.92</strain>
    </source>
</reference>
<feature type="compositionally biased region" description="Acidic residues" evidence="1">
    <location>
        <begin position="73"/>
        <end position="89"/>
    </location>
</feature>
<proteinExistence type="predicted"/>
<evidence type="ECO:0000256" key="1">
    <source>
        <dbReference type="SAM" id="MobiDB-lite"/>
    </source>
</evidence>
<gene>
    <name evidence="2" type="ORF">CC80DRAFT_509164</name>
</gene>